<feature type="domain" description="Lebercilin" evidence="5">
    <location>
        <begin position="196"/>
        <end position="374"/>
    </location>
</feature>
<sequence length="457" mass="53440">MEQEQNRESSYREQETAAEEKPAKEESCETALNLQQGNAHNDEEENVGEKVNVKEEDVDEKNEEFDEEVKEDIKEEIECENVNEDDTEKKNEAEEQEESKIKKEEEQDQGENSYGDDEDDDSDANCNAELSRLLLSSVHNSGDGKVQDDDSSSTDTWQSFKTPGRKRGKKKQKTVKYQPLQLSLVRMPDDDRCTTVLKNDVCELQQRLTEVLNENQMMTKLQHHHKVALQHFEAVQSSITETLTKHRRHIQVLKIMLHDTHGRRNNLVKQLKKTEHKLLDMKGTLKNLEQFSKDHSLLEREELTHRLAQTSEDLKEKDKKIQDLEKNLQLCETHYGHQVVNEQRKLEEERNFTSYLQEQLEQLSKETEEKTKKLEESHNYLNLFIKEAAKRGSECKMVQTEGLALLPTEAARLLELSYYELDEKIKRQSSTTIHPVHKRREETSVRSEVYRSSGEFQ</sequence>
<dbReference type="PANTHER" id="PTHR16650:SF6">
    <property type="entry name" value="GH21622P"/>
    <property type="match status" value="1"/>
</dbReference>
<dbReference type="GO" id="GO:0005930">
    <property type="term" value="C:axoneme"/>
    <property type="evidence" value="ECO:0007669"/>
    <property type="project" value="TreeGrafter"/>
</dbReference>
<evidence type="ECO:0000256" key="3">
    <source>
        <dbReference type="SAM" id="Coils"/>
    </source>
</evidence>
<feature type="compositionally biased region" description="Basic and acidic residues" evidence="4">
    <location>
        <begin position="87"/>
        <end position="105"/>
    </location>
</feature>
<feature type="compositionally biased region" description="Acidic residues" evidence="4">
    <location>
        <begin position="106"/>
        <end position="123"/>
    </location>
</feature>
<feature type="region of interest" description="Disordered" evidence="4">
    <location>
        <begin position="432"/>
        <end position="457"/>
    </location>
</feature>
<feature type="compositionally biased region" description="Low complexity" evidence="4">
    <location>
        <begin position="153"/>
        <end position="162"/>
    </location>
</feature>
<comment type="similarity">
    <text evidence="1">Belongs to the LCA5 family.</text>
</comment>
<evidence type="ECO:0000256" key="1">
    <source>
        <dbReference type="ARBA" id="ARBA00010229"/>
    </source>
</evidence>
<dbReference type="AlphaFoldDB" id="A0A3P8WA17"/>
<feature type="compositionally biased region" description="Acidic residues" evidence="4">
    <location>
        <begin position="56"/>
        <end position="86"/>
    </location>
</feature>
<feature type="compositionally biased region" description="Basic and acidic residues" evidence="4">
    <location>
        <begin position="1"/>
        <end position="27"/>
    </location>
</feature>
<evidence type="ECO:0000256" key="4">
    <source>
        <dbReference type="SAM" id="MobiDB-lite"/>
    </source>
</evidence>
<feature type="coiled-coil region" evidence="3">
    <location>
        <begin position="300"/>
        <end position="377"/>
    </location>
</feature>
<dbReference type="GO" id="GO:0042073">
    <property type="term" value="P:intraciliary transport"/>
    <property type="evidence" value="ECO:0007669"/>
    <property type="project" value="TreeGrafter"/>
</dbReference>
<proteinExistence type="inferred from homology"/>
<dbReference type="Pfam" id="PF15619">
    <property type="entry name" value="Lebercilin"/>
    <property type="match status" value="1"/>
</dbReference>
<protein>
    <submittedName>
        <fullName evidence="6">Lebercilin-like protein</fullName>
    </submittedName>
</protein>
<evidence type="ECO:0000256" key="2">
    <source>
        <dbReference type="ARBA" id="ARBA00023054"/>
    </source>
</evidence>
<feature type="compositionally biased region" description="Basic residues" evidence="4">
    <location>
        <begin position="163"/>
        <end position="174"/>
    </location>
</feature>
<dbReference type="Proteomes" id="UP000265120">
    <property type="component" value="Chromosome 15"/>
</dbReference>
<evidence type="ECO:0000313" key="7">
    <source>
        <dbReference type="Proteomes" id="UP000265120"/>
    </source>
</evidence>
<evidence type="ECO:0000313" key="6">
    <source>
        <dbReference type="Ensembl" id="ENSCSEP00000022486.1"/>
    </source>
</evidence>
<feature type="region of interest" description="Disordered" evidence="4">
    <location>
        <begin position="138"/>
        <end position="174"/>
    </location>
</feature>
<organism evidence="6 7">
    <name type="scientific">Cynoglossus semilaevis</name>
    <name type="common">Tongue sole</name>
    <dbReference type="NCBI Taxonomy" id="244447"/>
    <lineage>
        <taxon>Eukaryota</taxon>
        <taxon>Metazoa</taxon>
        <taxon>Chordata</taxon>
        <taxon>Craniata</taxon>
        <taxon>Vertebrata</taxon>
        <taxon>Euteleostomi</taxon>
        <taxon>Actinopterygii</taxon>
        <taxon>Neopterygii</taxon>
        <taxon>Teleostei</taxon>
        <taxon>Neoteleostei</taxon>
        <taxon>Acanthomorphata</taxon>
        <taxon>Carangaria</taxon>
        <taxon>Pleuronectiformes</taxon>
        <taxon>Pleuronectoidei</taxon>
        <taxon>Cynoglossidae</taxon>
        <taxon>Cynoglossinae</taxon>
        <taxon>Cynoglossus</taxon>
    </lineage>
</organism>
<name>A0A3P8WA17_CYNSE</name>
<feature type="region of interest" description="Disordered" evidence="4">
    <location>
        <begin position="1"/>
        <end position="124"/>
    </location>
</feature>
<accession>A0A3P8WA17</accession>
<reference evidence="6" key="2">
    <citation type="submission" date="2025-08" db="UniProtKB">
        <authorList>
            <consortium name="Ensembl"/>
        </authorList>
    </citation>
    <scope>IDENTIFICATION</scope>
</reference>
<keyword evidence="7" id="KW-1185">Reference proteome</keyword>
<dbReference type="InterPro" id="IPR026188">
    <property type="entry name" value="Lebercilin-like"/>
</dbReference>
<dbReference type="Ensembl" id="ENSCSET00000022774.1">
    <property type="protein sequence ID" value="ENSCSEP00000022486.1"/>
    <property type="gene ID" value="ENSCSEG00000014333.1"/>
</dbReference>
<keyword evidence="2 3" id="KW-0175">Coiled coil</keyword>
<feature type="compositionally biased region" description="Polar residues" evidence="4">
    <location>
        <begin position="30"/>
        <end position="39"/>
    </location>
</feature>
<dbReference type="PANTHER" id="PTHR16650">
    <property type="entry name" value="C21ORF13-RELATED"/>
    <property type="match status" value="1"/>
</dbReference>
<dbReference type="InterPro" id="IPR028933">
    <property type="entry name" value="Lebercilin_dom"/>
</dbReference>
<evidence type="ECO:0000259" key="5">
    <source>
        <dbReference type="Pfam" id="PF15619"/>
    </source>
</evidence>
<reference evidence="6" key="3">
    <citation type="submission" date="2025-09" db="UniProtKB">
        <authorList>
            <consortium name="Ensembl"/>
        </authorList>
    </citation>
    <scope>IDENTIFICATION</scope>
</reference>
<dbReference type="GeneTree" id="ENSGT00560000077266"/>
<reference evidence="6 7" key="1">
    <citation type="journal article" date="2014" name="Nat. Genet.">
        <title>Whole-genome sequence of a flatfish provides insights into ZW sex chromosome evolution and adaptation to a benthic lifestyle.</title>
        <authorList>
            <person name="Chen S."/>
            <person name="Zhang G."/>
            <person name="Shao C."/>
            <person name="Huang Q."/>
            <person name="Liu G."/>
            <person name="Zhang P."/>
            <person name="Song W."/>
            <person name="An N."/>
            <person name="Chalopin D."/>
            <person name="Volff J.N."/>
            <person name="Hong Y."/>
            <person name="Li Q."/>
            <person name="Sha Z."/>
            <person name="Zhou H."/>
            <person name="Xie M."/>
            <person name="Yu Q."/>
            <person name="Liu Y."/>
            <person name="Xiang H."/>
            <person name="Wang N."/>
            <person name="Wu K."/>
            <person name="Yang C."/>
            <person name="Zhou Q."/>
            <person name="Liao X."/>
            <person name="Yang L."/>
            <person name="Hu Q."/>
            <person name="Zhang J."/>
            <person name="Meng L."/>
            <person name="Jin L."/>
            <person name="Tian Y."/>
            <person name="Lian J."/>
            <person name="Yang J."/>
            <person name="Miao G."/>
            <person name="Liu S."/>
            <person name="Liang Z."/>
            <person name="Yan F."/>
            <person name="Li Y."/>
            <person name="Sun B."/>
            <person name="Zhang H."/>
            <person name="Zhang J."/>
            <person name="Zhu Y."/>
            <person name="Du M."/>
            <person name="Zhao Y."/>
            <person name="Schartl M."/>
            <person name="Tang Q."/>
            <person name="Wang J."/>
        </authorList>
    </citation>
    <scope>NUCLEOTIDE SEQUENCE</scope>
</reference>
<feature type="compositionally biased region" description="Basic and acidic residues" evidence="4">
    <location>
        <begin position="439"/>
        <end position="449"/>
    </location>
</feature>